<reference evidence="1" key="1">
    <citation type="submission" date="2018-05" db="EMBL/GenBank/DDBJ databases">
        <authorList>
            <person name="Lanie J.A."/>
            <person name="Ng W.-L."/>
            <person name="Kazmierczak K.M."/>
            <person name="Andrzejewski T.M."/>
            <person name="Davidsen T.M."/>
            <person name="Wayne K.J."/>
            <person name="Tettelin H."/>
            <person name="Glass J.I."/>
            <person name="Rusch D."/>
            <person name="Podicherti R."/>
            <person name="Tsui H.-C.T."/>
            <person name="Winkler M.E."/>
        </authorList>
    </citation>
    <scope>NUCLEOTIDE SEQUENCE</scope>
</reference>
<sequence>VKFLQKLPNAAKEFASQLVLASRFIVDDALGRTK</sequence>
<dbReference type="EMBL" id="UINC01068672">
    <property type="protein sequence ID" value="SVC01464.1"/>
    <property type="molecule type" value="Genomic_DNA"/>
</dbReference>
<protein>
    <submittedName>
        <fullName evidence="1">Uncharacterized protein</fullName>
    </submittedName>
</protein>
<accession>A0A382INV6</accession>
<proteinExistence type="predicted"/>
<evidence type="ECO:0000313" key="1">
    <source>
        <dbReference type="EMBL" id="SVC01464.1"/>
    </source>
</evidence>
<gene>
    <name evidence="1" type="ORF">METZ01_LOCUS254318</name>
</gene>
<feature type="non-terminal residue" evidence="1">
    <location>
        <position position="34"/>
    </location>
</feature>
<organism evidence="1">
    <name type="scientific">marine metagenome</name>
    <dbReference type="NCBI Taxonomy" id="408172"/>
    <lineage>
        <taxon>unclassified sequences</taxon>
        <taxon>metagenomes</taxon>
        <taxon>ecological metagenomes</taxon>
    </lineage>
</organism>
<feature type="non-terminal residue" evidence="1">
    <location>
        <position position="1"/>
    </location>
</feature>
<dbReference type="AlphaFoldDB" id="A0A382INV6"/>
<name>A0A382INV6_9ZZZZ</name>